<dbReference type="SUPFAM" id="SSF50249">
    <property type="entry name" value="Nucleic acid-binding proteins"/>
    <property type="match status" value="1"/>
</dbReference>
<evidence type="ECO:0000313" key="3">
    <source>
        <dbReference type="Proteomes" id="UP000552757"/>
    </source>
</evidence>
<dbReference type="InterPro" id="IPR002878">
    <property type="entry name" value="ChsH2_C"/>
</dbReference>
<comment type="caution">
    <text evidence="2">The sequence shown here is derived from an EMBL/GenBank/DDBJ whole genome shotgun (WGS) entry which is preliminary data.</text>
</comment>
<organism evidence="2 3">
    <name type="scientific">Sphingobium fontiphilum</name>
    <dbReference type="NCBI Taxonomy" id="944425"/>
    <lineage>
        <taxon>Bacteria</taxon>
        <taxon>Pseudomonadati</taxon>
        <taxon>Pseudomonadota</taxon>
        <taxon>Alphaproteobacteria</taxon>
        <taxon>Sphingomonadales</taxon>
        <taxon>Sphingomonadaceae</taxon>
        <taxon>Sphingobium</taxon>
    </lineage>
</organism>
<evidence type="ECO:0000259" key="1">
    <source>
        <dbReference type="Pfam" id="PF01796"/>
    </source>
</evidence>
<dbReference type="InterPro" id="IPR012340">
    <property type="entry name" value="NA-bd_OB-fold"/>
</dbReference>
<gene>
    <name evidence="2" type="ORF">GGR44_000675</name>
</gene>
<accession>A0A7W6DL56</accession>
<reference evidence="2 3" key="1">
    <citation type="submission" date="2020-08" db="EMBL/GenBank/DDBJ databases">
        <title>Genomic Encyclopedia of Type Strains, Phase IV (KMG-IV): sequencing the most valuable type-strain genomes for metagenomic binning, comparative biology and taxonomic classification.</title>
        <authorList>
            <person name="Goeker M."/>
        </authorList>
    </citation>
    <scope>NUCLEOTIDE SEQUENCE [LARGE SCALE GENOMIC DNA]</scope>
    <source>
        <strain evidence="2 3">DSM 29348</strain>
    </source>
</reference>
<protein>
    <recommendedName>
        <fullName evidence="1">ChsH2 C-terminal OB-fold domain-containing protein</fullName>
    </recommendedName>
</protein>
<dbReference type="Proteomes" id="UP000552757">
    <property type="component" value="Unassembled WGS sequence"/>
</dbReference>
<name>A0A7W6DL56_9SPHN</name>
<dbReference type="Pfam" id="PF01796">
    <property type="entry name" value="OB_ChsH2_C"/>
    <property type="match status" value="1"/>
</dbReference>
<sequence length="123" mass="13624">MDSPIPALVGGRHRDTGQIMFPCPTGNALYEPVTLPSRGTLWSWTVQRYRPKTPPYAGPEEFTPFALGYVELPGAVIVEAPFVDVDFDDLRIGMEMETVLAPLNVDAQGRTIRTFAFAPVRED</sequence>
<dbReference type="EMBL" id="JACIEB010000001">
    <property type="protein sequence ID" value="MBB3981044.1"/>
    <property type="molecule type" value="Genomic_DNA"/>
</dbReference>
<proteinExistence type="predicted"/>
<feature type="domain" description="ChsH2 C-terminal OB-fold" evidence="1">
    <location>
        <begin position="33"/>
        <end position="99"/>
    </location>
</feature>
<dbReference type="AlphaFoldDB" id="A0A7W6DL56"/>
<evidence type="ECO:0000313" key="2">
    <source>
        <dbReference type="EMBL" id="MBB3981044.1"/>
    </source>
</evidence>
<keyword evidence="3" id="KW-1185">Reference proteome</keyword>